<organism evidence="2 3">
    <name type="scientific">Crucibulum laeve</name>
    <dbReference type="NCBI Taxonomy" id="68775"/>
    <lineage>
        <taxon>Eukaryota</taxon>
        <taxon>Fungi</taxon>
        <taxon>Dikarya</taxon>
        <taxon>Basidiomycota</taxon>
        <taxon>Agaricomycotina</taxon>
        <taxon>Agaricomycetes</taxon>
        <taxon>Agaricomycetidae</taxon>
        <taxon>Agaricales</taxon>
        <taxon>Agaricineae</taxon>
        <taxon>Nidulariaceae</taxon>
        <taxon>Crucibulum</taxon>
    </lineage>
</organism>
<gene>
    <name evidence="2" type="ORF">BDQ12DRAFT_689295</name>
</gene>
<evidence type="ECO:0000313" key="3">
    <source>
        <dbReference type="Proteomes" id="UP000308652"/>
    </source>
</evidence>
<name>A0A5C3LN75_9AGAR</name>
<evidence type="ECO:0000313" key="2">
    <source>
        <dbReference type="EMBL" id="TFK34629.1"/>
    </source>
</evidence>
<protein>
    <submittedName>
        <fullName evidence="2">Uncharacterized protein</fullName>
    </submittedName>
</protein>
<accession>A0A5C3LN75</accession>
<evidence type="ECO:0000256" key="1">
    <source>
        <dbReference type="SAM" id="MobiDB-lite"/>
    </source>
</evidence>
<feature type="compositionally biased region" description="Basic and acidic residues" evidence="1">
    <location>
        <begin position="82"/>
        <end position="92"/>
    </location>
</feature>
<sequence length="92" mass="10057">MSTSSTTPAKKKASSLRLLTLNAPKMSRLQNTPQERPLKISALLQMNLAPALIQAIPHLKRNSSTSNSSSSLSASLSSWRLSEQDHQKGLMR</sequence>
<reference evidence="2 3" key="1">
    <citation type="journal article" date="2019" name="Nat. Ecol. Evol.">
        <title>Megaphylogeny resolves global patterns of mushroom evolution.</title>
        <authorList>
            <person name="Varga T."/>
            <person name="Krizsan K."/>
            <person name="Foldi C."/>
            <person name="Dima B."/>
            <person name="Sanchez-Garcia M."/>
            <person name="Sanchez-Ramirez S."/>
            <person name="Szollosi G.J."/>
            <person name="Szarkandi J.G."/>
            <person name="Papp V."/>
            <person name="Albert L."/>
            <person name="Andreopoulos W."/>
            <person name="Angelini C."/>
            <person name="Antonin V."/>
            <person name="Barry K.W."/>
            <person name="Bougher N.L."/>
            <person name="Buchanan P."/>
            <person name="Buyck B."/>
            <person name="Bense V."/>
            <person name="Catcheside P."/>
            <person name="Chovatia M."/>
            <person name="Cooper J."/>
            <person name="Damon W."/>
            <person name="Desjardin D."/>
            <person name="Finy P."/>
            <person name="Geml J."/>
            <person name="Haridas S."/>
            <person name="Hughes K."/>
            <person name="Justo A."/>
            <person name="Karasinski D."/>
            <person name="Kautmanova I."/>
            <person name="Kiss B."/>
            <person name="Kocsube S."/>
            <person name="Kotiranta H."/>
            <person name="LaButti K.M."/>
            <person name="Lechner B.E."/>
            <person name="Liimatainen K."/>
            <person name="Lipzen A."/>
            <person name="Lukacs Z."/>
            <person name="Mihaltcheva S."/>
            <person name="Morgado L.N."/>
            <person name="Niskanen T."/>
            <person name="Noordeloos M.E."/>
            <person name="Ohm R.A."/>
            <person name="Ortiz-Santana B."/>
            <person name="Ovrebo C."/>
            <person name="Racz N."/>
            <person name="Riley R."/>
            <person name="Savchenko A."/>
            <person name="Shiryaev A."/>
            <person name="Soop K."/>
            <person name="Spirin V."/>
            <person name="Szebenyi C."/>
            <person name="Tomsovsky M."/>
            <person name="Tulloss R.E."/>
            <person name="Uehling J."/>
            <person name="Grigoriev I.V."/>
            <person name="Vagvolgyi C."/>
            <person name="Papp T."/>
            <person name="Martin F.M."/>
            <person name="Miettinen O."/>
            <person name="Hibbett D.S."/>
            <person name="Nagy L.G."/>
        </authorList>
    </citation>
    <scope>NUCLEOTIDE SEQUENCE [LARGE SCALE GENOMIC DNA]</scope>
    <source>
        <strain evidence="2 3">CBS 166.37</strain>
    </source>
</reference>
<keyword evidence="3" id="KW-1185">Reference proteome</keyword>
<feature type="region of interest" description="Disordered" evidence="1">
    <location>
        <begin position="1"/>
        <end position="34"/>
    </location>
</feature>
<dbReference type="AlphaFoldDB" id="A0A5C3LN75"/>
<dbReference type="Proteomes" id="UP000308652">
    <property type="component" value="Unassembled WGS sequence"/>
</dbReference>
<feature type="region of interest" description="Disordered" evidence="1">
    <location>
        <begin position="60"/>
        <end position="92"/>
    </location>
</feature>
<feature type="compositionally biased region" description="Low complexity" evidence="1">
    <location>
        <begin position="63"/>
        <end position="81"/>
    </location>
</feature>
<dbReference type="EMBL" id="ML213629">
    <property type="protein sequence ID" value="TFK34629.1"/>
    <property type="molecule type" value="Genomic_DNA"/>
</dbReference>
<proteinExistence type="predicted"/>